<dbReference type="SMART" id="SM00528">
    <property type="entry name" value="HNS"/>
    <property type="match status" value="1"/>
</dbReference>
<keyword evidence="3" id="KW-0963">Cytoplasm</keyword>
<dbReference type="Pfam" id="PF00816">
    <property type="entry name" value="Histone_HNS"/>
    <property type="match status" value="1"/>
</dbReference>
<evidence type="ECO:0000256" key="5">
    <source>
        <dbReference type="SAM" id="MobiDB-lite"/>
    </source>
</evidence>
<evidence type="ECO:0000256" key="2">
    <source>
        <dbReference type="ARBA" id="ARBA00010610"/>
    </source>
</evidence>
<dbReference type="InterPro" id="IPR037150">
    <property type="entry name" value="H-NS_C_dom_sf"/>
</dbReference>
<proteinExistence type="inferred from homology"/>
<feature type="region of interest" description="Disordered" evidence="5">
    <location>
        <begin position="55"/>
        <end position="84"/>
    </location>
</feature>
<dbReference type="SUPFAM" id="SSF81273">
    <property type="entry name" value="H-NS histone-like proteins"/>
    <property type="match status" value="1"/>
</dbReference>
<evidence type="ECO:0000256" key="1">
    <source>
        <dbReference type="ARBA" id="ARBA00004453"/>
    </source>
</evidence>
<comment type="caution">
    <text evidence="7">The sequence shown here is derived from an EMBL/GenBank/DDBJ whole genome shotgun (WGS) entry which is preliminary data.</text>
</comment>
<evidence type="ECO:0000256" key="3">
    <source>
        <dbReference type="ARBA" id="ARBA00022490"/>
    </source>
</evidence>
<dbReference type="EMBL" id="BMLX01000003">
    <property type="protein sequence ID" value="GGP22042.1"/>
    <property type="molecule type" value="Genomic_DNA"/>
</dbReference>
<evidence type="ECO:0000313" key="8">
    <source>
        <dbReference type="Proteomes" id="UP000637267"/>
    </source>
</evidence>
<reference evidence="8" key="1">
    <citation type="journal article" date="2019" name="Int. J. Syst. Evol. Microbiol.">
        <title>The Global Catalogue of Microorganisms (GCM) 10K type strain sequencing project: providing services to taxonomists for standard genome sequencing and annotation.</title>
        <authorList>
            <consortium name="The Broad Institute Genomics Platform"/>
            <consortium name="The Broad Institute Genome Sequencing Center for Infectious Disease"/>
            <person name="Wu L."/>
            <person name="Ma J."/>
        </authorList>
    </citation>
    <scope>NUCLEOTIDE SEQUENCE [LARGE SCALE GENOMIC DNA]</scope>
    <source>
        <strain evidence="8">CGMCC 1.8859</strain>
    </source>
</reference>
<name>A0ABQ2P9Z4_9NEIS</name>
<organism evidence="7 8">
    <name type="scientific">Silvimonas iriomotensis</name>
    <dbReference type="NCBI Taxonomy" id="449662"/>
    <lineage>
        <taxon>Bacteria</taxon>
        <taxon>Pseudomonadati</taxon>
        <taxon>Pseudomonadota</taxon>
        <taxon>Betaproteobacteria</taxon>
        <taxon>Neisseriales</taxon>
        <taxon>Chitinibacteraceae</taxon>
        <taxon>Silvimonas</taxon>
    </lineage>
</organism>
<keyword evidence="4" id="KW-0238">DNA-binding</keyword>
<dbReference type="Proteomes" id="UP000637267">
    <property type="component" value="Unassembled WGS sequence"/>
</dbReference>
<dbReference type="RefSeq" id="WP_188704537.1">
    <property type="nucleotide sequence ID" value="NZ_BMLX01000003.1"/>
</dbReference>
<dbReference type="InterPro" id="IPR027444">
    <property type="entry name" value="H-NS_C_dom"/>
</dbReference>
<evidence type="ECO:0000256" key="4">
    <source>
        <dbReference type="ARBA" id="ARBA00023125"/>
    </source>
</evidence>
<accession>A0ABQ2P9Z4</accession>
<gene>
    <name evidence="7" type="primary">spb</name>
    <name evidence="7" type="ORF">GCM10010970_23100</name>
</gene>
<protein>
    <submittedName>
        <fullName evidence="7">Trans-acting regulatory protein hvrA</fullName>
    </submittedName>
</protein>
<comment type="similarity">
    <text evidence="2">Belongs to the histone-like protein H-NS family.</text>
</comment>
<keyword evidence="8" id="KW-1185">Reference proteome</keyword>
<evidence type="ECO:0000313" key="7">
    <source>
        <dbReference type="EMBL" id="GGP22042.1"/>
    </source>
</evidence>
<dbReference type="PANTHER" id="PTHR38097">
    <property type="match status" value="1"/>
</dbReference>
<dbReference type="Gene3D" id="4.10.430.10">
    <property type="entry name" value="Histone-like protein H-NS, C-terminal domain"/>
    <property type="match status" value="1"/>
</dbReference>
<comment type="subcellular location">
    <subcellularLocation>
        <location evidence="1">Cytoplasm</location>
        <location evidence="1">Nucleoid</location>
    </subcellularLocation>
</comment>
<dbReference type="PANTHER" id="PTHR38097:SF2">
    <property type="entry name" value="DNA-BINDING PROTEIN STPA"/>
    <property type="match status" value="1"/>
</dbReference>
<sequence length="106" mass="11534">MTIEFSKYTTAQLQQLQVEVGQAIERRKVDDKKNLISELHALAAEKGFNLKDLLGTGDSGGKKKGPAAAKYANPKDKSQTWSGRGRKPVWALDHLNAGGSLDDLVI</sequence>
<evidence type="ECO:0000259" key="6">
    <source>
        <dbReference type="SMART" id="SM00528"/>
    </source>
</evidence>
<feature type="domain" description="DNA-binding protein H-NS-like C-terminal" evidence="6">
    <location>
        <begin position="61"/>
        <end position="106"/>
    </location>
</feature>